<dbReference type="EnsemblMetazoa" id="Aqu2.1.08286_001">
    <property type="protein sequence ID" value="Aqu2.1.08286_001"/>
    <property type="gene ID" value="Aqu2.1.08286"/>
</dbReference>
<dbReference type="PANTHER" id="PTHR46844:SF1">
    <property type="entry name" value="SLR5058 PROTEIN"/>
    <property type="match status" value="1"/>
</dbReference>
<name>A0A1X7T1S1_AMPQE</name>
<reference evidence="2" key="1">
    <citation type="submission" date="2017-05" db="UniProtKB">
        <authorList>
            <consortium name="EnsemblMetazoa"/>
        </authorList>
    </citation>
    <scope>IDENTIFICATION</scope>
</reference>
<dbReference type="InterPro" id="IPR007111">
    <property type="entry name" value="NACHT_NTPase"/>
</dbReference>
<dbReference type="AlphaFoldDB" id="A0A1X7T1S1"/>
<proteinExistence type="predicted"/>
<accession>A0A1X7T1S1</accession>
<dbReference type="eggNOG" id="ENOG502QTJW">
    <property type="taxonomic scope" value="Eukaryota"/>
</dbReference>
<dbReference type="Pfam" id="PF05729">
    <property type="entry name" value="NACHT"/>
    <property type="match status" value="1"/>
</dbReference>
<evidence type="ECO:0000259" key="1">
    <source>
        <dbReference type="Pfam" id="PF05729"/>
    </source>
</evidence>
<evidence type="ECO:0000313" key="2">
    <source>
        <dbReference type="EnsemblMetazoa" id="Aqu2.1.08286_001"/>
    </source>
</evidence>
<dbReference type="InterPro" id="IPR027417">
    <property type="entry name" value="P-loop_NTPase"/>
</dbReference>
<feature type="domain" description="NACHT" evidence="1">
    <location>
        <begin position="10"/>
        <end position="149"/>
    </location>
</feature>
<dbReference type="Gene3D" id="3.40.50.300">
    <property type="entry name" value="P-loop containing nucleotide triphosphate hydrolases"/>
    <property type="match status" value="1"/>
</dbReference>
<dbReference type="InParanoid" id="A0A1X7T1S1"/>
<sequence length="370" mass="42781">MDLLVLVRQTLCRKLLNMWSNGTLVHQQYDLVLYCPLRNSKIATATTLAGLFVRQLNRFKNVPEWFEERDGEGLLIIFDGWDELSAQLRQSSLATSIICKEKLDQCSVIVTSRSYASSSLLKMDTLSRHVQVIGFSKEEISTVIIQTLQKDTKLAQELIDESTKWNQYGSQFTTTQSSMDSQLAVKLINDLEVRNDVQSLCYVPLICSMVILVYKEEGNLPTTLTQLYENFILQTMRRHVEIKPRHDIDPYTLGSLSSLPSQLAKPLQEMCQLAYTNLVNTTMTFSSHQLQSLSEAVKEDYLGLMTTFMEYSKKKYQFLHLSIQEFLAAWWIAKHEKTEEVFKDHFDDDHFRMCLRFVAGLTHLEHESYQ</sequence>
<protein>
    <recommendedName>
        <fullName evidence="1">NACHT domain-containing protein</fullName>
    </recommendedName>
</protein>
<organism evidence="2">
    <name type="scientific">Amphimedon queenslandica</name>
    <name type="common">Sponge</name>
    <dbReference type="NCBI Taxonomy" id="400682"/>
    <lineage>
        <taxon>Eukaryota</taxon>
        <taxon>Metazoa</taxon>
        <taxon>Porifera</taxon>
        <taxon>Demospongiae</taxon>
        <taxon>Heteroscleromorpha</taxon>
        <taxon>Haplosclerida</taxon>
        <taxon>Niphatidae</taxon>
        <taxon>Amphimedon</taxon>
    </lineage>
</organism>
<dbReference type="PANTHER" id="PTHR46844">
    <property type="entry name" value="SLR5058 PROTEIN"/>
    <property type="match status" value="1"/>
</dbReference>